<sequence>MSRPLRIEYPEAWYHVLNRGRRKENIFFQDADHKLFFKLIGEASRLYKLEVHAYSLMPNHYHLLVHTPEGNLSKIMCYINGTYTQILNKKYQYEGSLFKGRYKSVLVEKDEYLLELVRYIHRNPLKAGLVKKLGMHQWTSHRAYMRKKERPEWLKVNQILSRFGRYEKTALKQMEEFVNDSVSIELEEKLDGIKCPSVLGGDDFKEKVKVLLKEKKIESQDVPEYKEYLEQIGVEELIDEVAREYNFQPSMIRKKREPKNVNLRRAIILVCREDLQRSSKEISVALGGINRSVITRQYVAACQDLKEQKGCYKDVKNVLRCVEKMNLKQQNKT</sequence>
<dbReference type="SUPFAM" id="SSF48295">
    <property type="entry name" value="TrpR-like"/>
    <property type="match status" value="1"/>
</dbReference>
<dbReference type="AlphaFoldDB" id="A0A3B1DM13"/>
<evidence type="ECO:0000259" key="1">
    <source>
        <dbReference type="SMART" id="SM00760"/>
    </source>
</evidence>
<dbReference type="GO" id="GO:0006270">
    <property type="term" value="P:DNA replication initiation"/>
    <property type="evidence" value="ECO:0007669"/>
    <property type="project" value="InterPro"/>
</dbReference>
<dbReference type="InterPro" id="IPR010921">
    <property type="entry name" value="Trp_repressor/repl_initiator"/>
</dbReference>
<dbReference type="InterPro" id="IPR002686">
    <property type="entry name" value="Transposase_17"/>
</dbReference>
<name>A0A3B1DM13_9ZZZZ</name>
<dbReference type="GO" id="GO:0006275">
    <property type="term" value="P:regulation of DNA replication"/>
    <property type="evidence" value="ECO:0007669"/>
    <property type="project" value="InterPro"/>
</dbReference>
<organism evidence="3">
    <name type="scientific">hydrothermal vent metagenome</name>
    <dbReference type="NCBI Taxonomy" id="652676"/>
    <lineage>
        <taxon>unclassified sequences</taxon>
        <taxon>metagenomes</taxon>
        <taxon>ecological metagenomes</taxon>
    </lineage>
</organism>
<dbReference type="InterPro" id="IPR013159">
    <property type="entry name" value="DnaA_C"/>
</dbReference>
<dbReference type="Pfam" id="PF01797">
    <property type="entry name" value="Y1_Tnp"/>
    <property type="match status" value="1"/>
</dbReference>
<dbReference type="SMART" id="SM01321">
    <property type="entry name" value="Y1_Tnp"/>
    <property type="match status" value="1"/>
</dbReference>
<dbReference type="GO" id="GO:0006313">
    <property type="term" value="P:DNA transposition"/>
    <property type="evidence" value="ECO:0007669"/>
    <property type="project" value="InterPro"/>
</dbReference>
<dbReference type="GO" id="GO:0005524">
    <property type="term" value="F:ATP binding"/>
    <property type="evidence" value="ECO:0007669"/>
    <property type="project" value="InterPro"/>
</dbReference>
<feature type="domain" description="Chromosomal replication initiator DnaA C-terminal" evidence="1">
    <location>
        <begin position="233"/>
        <end position="305"/>
    </location>
</feature>
<dbReference type="EMBL" id="UOGJ01000075">
    <property type="protein sequence ID" value="VAX35970.1"/>
    <property type="molecule type" value="Genomic_DNA"/>
</dbReference>
<evidence type="ECO:0000259" key="2">
    <source>
        <dbReference type="SMART" id="SM01321"/>
    </source>
</evidence>
<evidence type="ECO:0000313" key="3">
    <source>
        <dbReference type="EMBL" id="VAX35970.1"/>
    </source>
</evidence>
<dbReference type="SUPFAM" id="SSF143422">
    <property type="entry name" value="Transposase IS200-like"/>
    <property type="match status" value="1"/>
</dbReference>
<dbReference type="GO" id="GO:0004803">
    <property type="term" value="F:transposase activity"/>
    <property type="evidence" value="ECO:0007669"/>
    <property type="project" value="InterPro"/>
</dbReference>
<dbReference type="SMART" id="SM00760">
    <property type="entry name" value="Bac_DnaA_C"/>
    <property type="match status" value="1"/>
</dbReference>
<dbReference type="Gene3D" id="1.10.1750.10">
    <property type="match status" value="1"/>
</dbReference>
<dbReference type="PANTHER" id="PTHR34322:SF2">
    <property type="entry name" value="TRANSPOSASE IS200-LIKE DOMAIN-CONTAINING PROTEIN"/>
    <property type="match status" value="1"/>
</dbReference>
<dbReference type="Gene3D" id="3.30.70.1290">
    <property type="entry name" value="Transposase IS200-like"/>
    <property type="match status" value="1"/>
</dbReference>
<dbReference type="PANTHER" id="PTHR34322">
    <property type="entry name" value="TRANSPOSASE, Y1_TNP DOMAIN-CONTAINING"/>
    <property type="match status" value="1"/>
</dbReference>
<feature type="domain" description="Transposase IS200-like" evidence="2">
    <location>
        <begin position="9"/>
        <end position="123"/>
    </location>
</feature>
<accession>A0A3B1DM13</accession>
<dbReference type="GO" id="GO:0043565">
    <property type="term" value="F:sequence-specific DNA binding"/>
    <property type="evidence" value="ECO:0007669"/>
    <property type="project" value="InterPro"/>
</dbReference>
<gene>
    <name evidence="3" type="ORF">MNBD_UNCLBAC01-1160</name>
</gene>
<proteinExistence type="predicted"/>
<reference evidence="3" key="1">
    <citation type="submission" date="2018-06" db="EMBL/GenBank/DDBJ databases">
        <authorList>
            <person name="Zhirakovskaya E."/>
        </authorList>
    </citation>
    <scope>NUCLEOTIDE SEQUENCE</scope>
</reference>
<dbReference type="InterPro" id="IPR036515">
    <property type="entry name" value="Transposase_17_sf"/>
</dbReference>
<protein>
    <recommendedName>
        <fullName evidence="4">Transposase IS200-like domain-containing protein</fullName>
    </recommendedName>
</protein>
<evidence type="ECO:0008006" key="4">
    <source>
        <dbReference type="Google" id="ProtNLM"/>
    </source>
</evidence>